<evidence type="ECO:0000313" key="2">
    <source>
        <dbReference type="EMBL" id="KJV74193.1"/>
    </source>
</evidence>
<proteinExistence type="predicted"/>
<feature type="compositionally biased region" description="Basic and acidic residues" evidence="1">
    <location>
        <begin position="10"/>
        <end position="39"/>
    </location>
</feature>
<sequence length="81" mass="8928">MQSVKKRKSCYNEHKDHSYARKRQCDNPESNSDHDTEVALDKPADSINAGCHTFGTISHLAGESICILSSDTEGFIITDTA</sequence>
<dbReference type="AlphaFoldDB" id="A0A0F3P1M8"/>
<protein>
    <submittedName>
        <fullName evidence="2">Uncharacterized protein</fullName>
    </submittedName>
</protein>
<comment type="caution">
    <text evidence="2">The sequence shown here is derived from an EMBL/GenBank/DDBJ whole genome shotgun (WGS) entry which is preliminary data.</text>
</comment>
<gene>
    <name evidence="2" type="ORF">OTSTA716_1369</name>
</gene>
<evidence type="ECO:0000313" key="3">
    <source>
        <dbReference type="Proteomes" id="UP000033671"/>
    </source>
</evidence>
<dbReference type="PATRIC" id="fig|1359175.3.peg.2397"/>
<organism evidence="2 3">
    <name type="scientific">Orientia tsutsugamushi str. TA716</name>
    <dbReference type="NCBI Taxonomy" id="1359175"/>
    <lineage>
        <taxon>Bacteria</taxon>
        <taxon>Pseudomonadati</taxon>
        <taxon>Pseudomonadota</taxon>
        <taxon>Alphaproteobacteria</taxon>
        <taxon>Rickettsiales</taxon>
        <taxon>Rickettsiaceae</taxon>
        <taxon>Rickettsieae</taxon>
        <taxon>Orientia</taxon>
    </lineage>
</organism>
<reference evidence="2 3" key="1">
    <citation type="submission" date="2015-01" db="EMBL/GenBank/DDBJ databases">
        <title>Genome Sequencing of Rickettsiales.</title>
        <authorList>
            <person name="Daugherty S.C."/>
            <person name="Su Q."/>
            <person name="Abolude K."/>
            <person name="Beier-Sexton M."/>
            <person name="Carlyon J.A."/>
            <person name="Carter R."/>
            <person name="Day N.P."/>
            <person name="Dumler S.J."/>
            <person name="Dyachenko V."/>
            <person name="Godinez A."/>
            <person name="Kurtti T.J."/>
            <person name="Lichay M."/>
            <person name="Mullins K.E."/>
            <person name="Ott S."/>
            <person name="Pappas-Brown V."/>
            <person name="Paris D.H."/>
            <person name="Patel P."/>
            <person name="Richards A.L."/>
            <person name="Sadzewicz L."/>
            <person name="Sears K."/>
            <person name="Seidman D."/>
            <person name="Sengamalay N."/>
            <person name="Stenos J."/>
            <person name="Tallon L.J."/>
            <person name="Vincent G."/>
            <person name="Fraser C.M."/>
            <person name="Munderloh U."/>
            <person name="Dunning-Hotopp J.C."/>
        </authorList>
    </citation>
    <scope>NUCLEOTIDE SEQUENCE [LARGE SCALE GENOMIC DNA]</scope>
    <source>
        <strain evidence="2 3">TA716</strain>
    </source>
</reference>
<name>A0A0F3P1M8_ORITS</name>
<evidence type="ECO:0000256" key="1">
    <source>
        <dbReference type="SAM" id="MobiDB-lite"/>
    </source>
</evidence>
<dbReference type="Proteomes" id="UP000033671">
    <property type="component" value="Unassembled WGS sequence"/>
</dbReference>
<accession>A0A0F3P1M8</accession>
<dbReference type="EMBL" id="LAOA01000058">
    <property type="protein sequence ID" value="KJV74193.1"/>
    <property type="molecule type" value="Genomic_DNA"/>
</dbReference>
<dbReference type="RefSeq" id="WP_052694766.1">
    <property type="nucleotide sequence ID" value="NZ_LAOA01000058.1"/>
</dbReference>
<feature type="region of interest" description="Disordered" evidence="1">
    <location>
        <begin position="1"/>
        <end position="39"/>
    </location>
</feature>